<evidence type="ECO:0000259" key="1">
    <source>
        <dbReference type="Pfam" id="PF04937"/>
    </source>
</evidence>
<feature type="domain" description="DUF659" evidence="1">
    <location>
        <begin position="19"/>
        <end position="180"/>
    </location>
</feature>
<comment type="caution">
    <text evidence="2">The sequence shown here is derived from an EMBL/GenBank/DDBJ whole genome shotgun (WGS) entry which is preliminary data.</text>
</comment>
<dbReference type="KEGG" id="qsa:O6P43_009947"/>
<dbReference type="Proteomes" id="UP001163823">
    <property type="component" value="Chromosome 4"/>
</dbReference>
<keyword evidence="3" id="KW-1185">Reference proteome</keyword>
<dbReference type="AlphaFoldDB" id="A0AAD7VDX6"/>
<dbReference type="SUPFAM" id="SSF53098">
    <property type="entry name" value="Ribonuclease H-like"/>
    <property type="match status" value="1"/>
</dbReference>
<name>A0AAD7VDX6_QUISA</name>
<dbReference type="PANTHER" id="PTHR32166">
    <property type="entry name" value="OSJNBA0013A04.12 PROTEIN"/>
    <property type="match status" value="1"/>
</dbReference>
<accession>A0AAD7VDX6</accession>
<organism evidence="2 3">
    <name type="scientific">Quillaja saponaria</name>
    <name type="common">Soap bark tree</name>
    <dbReference type="NCBI Taxonomy" id="32244"/>
    <lineage>
        <taxon>Eukaryota</taxon>
        <taxon>Viridiplantae</taxon>
        <taxon>Streptophyta</taxon>
        <taxon>Embryophyta</taxon>
        <taxon>Tracheophyta</taxon>
        <taxon>Spermatophyta</taxon>
        <taxon>Magnoliopsida</taxon>
        <taxon>eudicotyledons</taxon>
        <taxon>Gunneridae</taxon>
        <taxon>Pentapetalae</taxon>
        <taxon>rosids</taxon>
        <taxon>fabids</taxon>
        <taxon>Fabales</taxon>
        <taxon>Quillajaceae</taxon>
        <taxon>Quillaja</taxon>
    </lineage>
</organism>
<proteinExistence type="predicted"/>
<gene>
    <name evidence="2" type="ORF">O6P43_009947</name>
</gene>
<dbReference type="EMBL" id="JARAOO010000004">
    <property type="protein sequence ID" value="KAJ7971995.1"/>
    <property type="molecule type" value="Genomic_DNA"/>
</dbReference>
<evidence type="ECO:0000313" key="3">
    <source>
        <dbReference type="Proteomes" id="UP001163823"/>
    </source>
</evidence>
<dbReference type="Pfam" id="PF04937">
    <property type="entry name" value="DUF659"/>
    <property type="match status" value="1"/>
</dbReference>
<protein>
    <submittedName>
        <fullName evidence="2">DUF659 domain-containing protein</fullName>
    </submittedName>
</protein>
<sequence>MFSAFSFVANNVISSFVPPGYNALRTTLLQREKAHIEFMLEPIKKTWKENGVSIVSEGWTDAQRRPLINFMATSEGGPIFLKAIDRSKEYKDKFYMASLIRSAIVEVGDKNVVQVITDNAPVCKAAGMLIEVDYPQIFWTPCVVHTLNLALKNICAVKNTERNEIAYVECHWITETSKKADFVRNFIMNHSMRLAIFNEFVPLKMLAVVDTRFASVIITLKRFKLIKRGLQTMVISDQWTAYKEDDVEKAATVKEIILNDVWWDKVDYIIAFTAPIYDMLRVTDTDKPTLHLVYDMWDTMIEKVKATILRHEGKEANDQSTFYDVVYSILIDRWTKSCTPLHCMAHSLNPRYYSDEWLAEASNRVPPHMDT</sequence>
<dbReference type="InterPro" id="IPR007021">
    <property type="entry name" value="DUF659"/>
</dbReference>
<reference evidence="2" key="1">
    <citation type="journal article" date="2023" name="Science">
        <title>Elucidation of the pathway for biosynthesis of saponin adjuvants from the soapbark tree.</title>
        <authorList>
            <person name="Reed J."/>
            <person name="Orme A."/>
            <person name="El-Demerdash A."/>
            <person name="Owen C."/>
            <person name="Martin L.B.B."/>
            <person name="Misra R.C."/>
            <person name="Kikuchi S."/>
            <person name="Rejzek M."/>
            <person name="Martin A.C."/>
            <person name="Harkess A."/>
            <person name="Leebens-Mack J."/>
            <person name="Louveau T."/>
            <person name="Stephenson M.J."/>
            <person name="Osbourn A."/>
        </authorList>
    </citation>
    <scope>NUCLEOTIDE SEQUENCE</scope>
    <source>
        <strain evidence="2">S10</strain>
    </source>
</reference>
<evidence type="ECO:0000313" key="2">
    <source>
        <dbReference type="EMBL" id="KAJ7971995.1"/>
    </source>
</evidence>
<dbReference type="PANTHER" id="PTHR32166:SF81">
    <property type="entry name" value="OS06G0658400 PROTEIN"/>
    <property type="match status" value="1"/>
</dbReference>
<dbReference type="InterPro" id="IPR012337">
    <property type="entry name" value="RNaseH-like_sf"/>
</dbReference>